<proteinExistence type="predicted"/>
<evidence type="ECO:0000313" key="1">
    <source>
        <dbReference type="EMBL" id="GAG58819.1"/>
    </source>
</evidence>
<protein>
    <submittedName>
        <fullName evidence="1">Uncharacterized protein</fullName>
    </submittedName>
</protein>
<dbReference type="AlphaFoldDB" id="X0YR59"/>
<gene>
    <name evidence="1" type="ORF">S01H4_19768</name>
</gene>
<dbReference type="EMBL" id="BART01008838">
    <property type="protein sequence ID" value="GAG58819.1"/>
    <property type="molecule type" value="Genomic_DNA"/>
</dbReference>
<sequence length="184" mass="21033">MVRKKYSQIIIMSAIIFISSTGMAFSVDDGFVAAKKIPGKHFTVLYESGVDVPALLEQLNIGPSDRLLAGKPTETKFSTEEELIEMLDTLFIRVCNILDMRLYNDFKGQIKICKNDDELRRVYFNFFSKELNSNFPFYIHHFNTIYVSAENFTSAAMGHEIAHAVISHLSSPLSMNFYDKHILF</sequence>
<accession>X0YR59</accession>
<organism evidence="1">
    <name type="scientific">marine sediment metagenome</name>
    <dbReference type="NCBI Taxonomy" id="412755"/>
    <lineage>
        <taxon>unclassified sequences</taxon>
        <taxon>metagenomes</taxon>
        <taxon>ecological metagenomes</taxon>
    </lineage>
</organism>
<name>X0YR59_9ZZZZ</name>
<reference evidence="1" key="1">
    <citation type="journal article" date="2014" name="Front. Microbiol.">
        <title>High frequency of phylogenetically diverse reductive dehalogenase-homologous genes in deep subseafloor sedimentary metagenomes.</title>
        <authorList>
            <person name="Kawai M."/>
            <person name="Futagami T."/>
            <person name="Toyoda A."/>
            <person name="Takaki Y."/>
            <person name="Nishi S."/>
            <person name="Hori S."/>
            <person name="Arai W."/>
            <person name="Tsubouchi T."/>
            <person name="Morono Y."/>
            <person name="Uchiyama I."/>
            <person name="Ito T."/>
            <person name="Fujiyama A."/>
            <person name="Inagaki F."/>
            <person name="Takami H."/>
        </authorList>
    </citation>
    <scope>NUCLEOTIDE SEQUENCE</scope>
    <source>
        <strain evidence="1">Expedition CK06-06</strain>
    </source>
</reference>
<comment type="caution">
    <text evidence="1">The sequence shown here is derived from an EMBL/GenBank/DDBJ whole genome shotgun (WGS) entry which is preliminary data.</text>
</comment>